<name>A0A1X7VLZ9_AMPQE</name>
<dbReference type="KEGG" id="aqu:100631644"/>
<keyword evidence="1" id="KW-1133">Transmembrane helix</keyword>
<protein>
    <submittedName>
        <fullName evidence="2">Uncharacterized protein</fullName>
    </submittedName>
</protein>
<gene>
    <name evidence="2" type="primary">100631644</name>
</gene>
<feature type="transmembrane region" description="Helical" evidence="1">
    <location>
        <begin position="154"/>
        <end position="182"/>
    </location>
</feature>
<sequence length="201" mass="20914">MSSLVASAAGEVLGPRPGKAACSFCQGVLEMVLRVGALVLGVLSIIVGALVIGFNTEYEASTNEDDLNTTQAVTNAAGAIDVASGALVVVWALVMIILRICNIGLLNLKSKIFLAIDIIITIVLAVISIAGGIISAVGAPDWDSLNGNDSDAVYASLIAASIVCLVTGIYLVLLVIFMIIYISKEWNDKIVKYTIKDAVMG</sequence>
<feature type="transmembrane region" description="Helical" evidence="1">
    <location>
        <begin position="35"/>
        <end position="56"/>
    </location>
</feature>
<feature type="transmembrane region" description="Helical" evidence="1">
    <location>
        <begin position="112"/>
        <end position="134"/>
    </location>
</feature>
<evidence type="ECO:0000256" key="1">
    <source>
        <dbReference type="SAM" id="Phobius"/>
    </source>
</evidence>
<feature type="transmembrane region" description="Helical" evidence="1">
    <location>
        <begin position="76"/>
        <end position="100"/>
    </location>
</feature>
<dbReference type="InParanoid" id="A0A1X7VLZ9"/>
<accession>A0A1X7VLZ9</accession>
<organism evidence="2">
    <name type="scientific">Amphimedon queenslandica</name>
    <name type="common">Sponge</name>
    <dbReference type="NCBI Taxonomy" id="400682"/>
    <lineage>
        <taxon>Eukaryota</taxon>
        <taxon>Metazoa</taxon>
        <taxon>Porifera</taxon>
        <taxon>Demospongiae</taxon>
        <taxon>Heteroscleromorpha</taxon>
        <taxon>Haplosclerida</taxon>
        <taxon>Niphatidae</taxon>
        <taxon>Amphimedon</taxon>
    </lineage>
</organism>
<reference evidence="3" key="1">
    <citation type="journal article" date="2010" name="Nature">
        <title>The Amphimedon queenslandica genome and the evolution of animal complexity.</title>
        <authorList>
            <person name="Srivastava M."/>
            <person name="Simakov O."/>
            <person name="Chapman J."/>
            <person name="Fahey B."/>
            <person name="Gauthier M.E."/>
            <person name="Mitros T."/>
            <person name="Richards G.S."/>
            <person name="Conaco C."/>
            <person name="Dacre M."/>
            <person name="Hellsten U."/>
            <person name="Larroux C."/>
            <person name="Putnam N.H."/>
            <person name="Stanke M."/>
            <person name="Adamska M."/>
            <person name="Darling A."/>
            <person name="Degnan S.M."/>
            <person name="Oakley T.H."/>
            <person name="Plachetzki D.C."/>
            <person name="Zhai Y."/>
            <person name="Adamski M."/>
            <person name="Calcino A."/>
            <person name="Cummins S.F."/>
            <person name="Goodstein D.M."/>
            <person name="Harris C."/>
            <person name="Jackson D.J."/>
            <person name="Leys S.P."/>
            <person name="Shu S."/>
            <person name="Woodcroft B.J."/>
            <person name="Vervoort M."/>
            <person name="Kosik K.S."/>
            <person name="Manning G."/>
            <person name="Degnan B.M."/>
            <person name="Rokhsar D.S."/>
        </authorList>
    </citation>
    <scope>NUCLEOTIDE SEQUENCE [LARGE SCALE GENOMIC DNA]</scope>
</reference>
<keyword evidence="1" id="KW-0812">Transmembrane</keyword>
<keyword evidence="3" id="KW-1185">Reference proteome</keyword>
<dbReference type="Proteomes" id="UP000007879">
    <property type="component" value="Unassembled WGS sequence"/>
</dbReference>
<keyword evidence="1" id="KW-0472">Membrane</keyword>
<dbReference type="OrthoDB" id="10687746at2759"/>
<evidence type="ECO:0000313" key="3">
    <source>
        <dbReference type="Proteomes" id="UP000007879"/>
    </source>
</evidence>
<dbReference type="EnsemblMetazoa" id="XM_003383752.3">
    <property type="protein sequence ID" value="XP_003383800.1"/>
    <property type="gene ID" value="LOC100631644"/>
</dbReference>
<reference evidence="2" key="2">
    <citation type="submission" date="2017-05" db="UniProtKB">
        <authorList>
            <consortium name="EnsemblMetazoa"/>
        </authorList>
    </citation>
    <scope>IDENTIFICATION</scope>
</reference>
<proteinExistence type="predicted"/>
<dbReference type="EnsemblMetazoa" id="Aqu2.1.40914_001">
    <property type="protein sequence ID" value="Aqu2.1.40914_001"/>
    <property type="gene ID" value="Aqu2.1.40914"/>
</dbReference>
<dbReference type="AlphaFoldDB" id="A0A1X7VLZ9"/>
<evidence type="ECO:0000313" key="2">
    <source>
        <dbReference type="EnsemblMetazoa" id="Aqu2.1.40914_001"/>
    </source>
</evidence>